<reference evidence="7" key="1">
    <citation type="submission" date="2025-08" db="UniProtKB">
        <authorList>
            <consortium name="Ensembl"/>
        </authorList>
    </citation>
    <scope>IDENTIFICATION</scope>
</reference>
<name>A0A673ZQR6_SALTR</name>
<comment type="similarity">
    <text evidence="2">Belongs to the TMEM54 family.</text>
</comment>
<evidence type="ECO:0000313" key="8">
    <source>
        <dbReference type="Proteomes" id="UP000472277"/>
    </source>
</evidence>
<dbReference type="InterPro" id="IPR020977">
    <property type="entry name" value="Beta-casein-like"/>
</dbReference>
<accession>A0A673ZQR6</accession>
<dbReference type="PANTHER" id="PTHR31258">
    <property type="entry name" value="KERATINOCYTE-ASSOCIATED PROTEIN 3"/>
    <property type="match status" value="1"/>
</dbReference>
<feature type="transmembrane region" description="Helical" evidence="6">
    <location>
        <begin position="46"/>
        <end position="65"/>
    </location>
</feature>
<proteinExistence type="inferred from homology"/>
<dbReference type="Proteomes" id="UP000472277">
    <property type="component" value="Chromosome 34"/>
</dbReference>
<sequence>ILERPKALMKMGLSKVLVGHVNFLQGALVHGAVLRHINLNARACTVAYSISNVVALTTGLVVRLISDVSWLLFMVNMFANLLATSSSIGLTVSVVRTIVHRGRSLLTHCWFPDPIGYASITFDPTCIYLSHIWSVCMDVGYYPVCVCRLLATYTLQL</sequence>
<keyword evidence="4 6" id="KW-1133">Transmembrane helix</keyword>
<keyword evidence="5 6" id="KW-0472">Membrane</keyword>
<evidence type="ECO:0000256" key="5">
    <source>
        <dbReference type="ARBA" id="ARBA00023136"/>
    </source>
</evidence>
<dbReference type="InParanoid" id="A0A673ZQR6"/>
<evidence type="ECO:0000256" key="3">
    <source>
        <dbReference type="ARBA" id="ARBA00022692"/>
    </source>
</evidence>
<protein>
    <submittedName>
        <fullName evidence="7">Transmembrane protein 54b</fullName>
    </submittedName>
</protein>
<keyword evidence="8" id="KW-1185">Reference proteome</keyword>
<evidence type="ECO:0000256" key="6">
    <source>
        <dbReference type="SAM" id="Phobius"/>
    </source>
</evidence>
<dbReference type="GO" id="GO:0016020">
    <property type="term" value="C:membrane"/>
    <property type="evidence" value="ECO:0007669"/>
    <property type="project" value="UniProtKB-SubCell"/>
</dbReference>
<dbReference type="AlphaFoldDB" id="A0A673ZQR6"/>
<dbReference type="Pfam" id="PF12304">
    <property type="entry name" value="BCLP"/>
    <property type="match status" value="1"/>
</dbReference>
<reference evidence="7" key="2">
    <citation type="submission" date="2025-09" db="UniProtKB">
        <authorList>
            <consortium name="Ensembl"/>
        </authorList>
    </citation>
    <scope>IDENTIFICATION</scope>
</reference>
<dbReference type="OMA" id="LNARACT"/>
<evidence type="ECO:0000256" key="2">
    <source>
        <dbReference type="ARBA" id="ARBA00011030"/>
    </source>
</evidence>
<feature type="transmembrane region" description="Helical" evidence="6">
    <location>
        <begin position="71"/>
        <end position="95"/>
    </location>
</feature>
<dbReference type="PANTHER" id="PTHR31258:SF5">
    <property type="entry name" value="TMEM54 PROTEIN-RELATED"/>
    <property type="match status" value="1"/>
</dbReference>
<comment type="subcellular location">
    <subcellularLocation>
        <location evidence="1">Membrane</location>
        <topology evidence="1">Multi-pass membrane protein</topology>
    </subcellularLocation>
</comment>
<organism evidence="7 8">
    <name type="scientific">Salmo trutta</name>
    <name type="common">Brown trout</name>
    <dbReference type="NCBI Taxonomy" id="8032"/>
    <lineage>
        <taxon>Eukaryota</taxon>
        <taxon>Metazoa</taxon>
        <taxon>Chordata</taxon>
        <taxon>Craniata</taxon>
        <taxon>Vertebrata</taxon>
        <taxon>Euteleostomi</taxon>
        <taxon>Actinopterygii</taxon>
        <taxon>Neopterygii</taxon>
        <taxon>Teleostei</taxon>
        <taxon>Protacanthopterygii</taxon>
        <taxon>Salmoniformes</taxon>
        <taxon>Salmonidae</taxon>
        <taxon>Salmoninae</taxon>
        <taxon>Salmo</taxon>
    </lineage>
</organism>
<keyword evidence="3 6" id="KW-0812">Transmembrane</keyword>
<dbReference type="Ensembl" id="ENSSTUT00000050545.1">
    <property type="protein sequence ID" value="ENSSTUP00000048456.1"/>
    <property type="gene ID" value="ENSSTUG00000020374.1"/>
</dbReference>
<evidence type="ECO:0000313" key="7">
    <source>
        <dbReference type="Ensembl" id="ENSSTUP00000048456.1"/>
    </source>
</evidence>
<dbReference type="GeneTree" id="ENSGT00390000004700"/>
<evidence type="ECO:0000256" key="4">
    <source>
        <dbReference type="ARBA" id="ARBA00022989"/>
    </source>
</evidence>
<evidence type="ECO:0000256" key="1">
    <source>
        <dbReference type="ARBA" id="ARBA00004141"/>
    </source>
</evidence>